<proteinExistence type="inferred from homology"/>
<feature type="compositionally biased region" description="Basic and acidic residues" evidence="2">
    <location>
        <begin position="58"/>
        <end position="67"/>
    </location>
</feature>
<accession>A0A8H3WSQ9</accession>
<evidence type="ECO:0000256" key="1">
    <source>
        <dbReference type="ARBA" id="ARBA00038158"/>
    </source>
</evidence>
<comment type="caution">
    <text evidence="3">The sequence shown here is derived from an EMBL/GenBank/DDBJ whole genome shotgun (WGS) entry which is preliminary data.</text>
</comment>
<evidence type="ECO:0000313" key="3">
    <source>
        <dbReference type="EMBL" id="KAF0330017.1"/>
    </source>
</evidence>
<name>A0A8H3WSQ9_9PEZI</name>
<dbReference type="Proteomes" id="UP000434172">
    <property type="component" value="Unassembled WGS sequence"/>
</dbReference>
<dbReference type="SUPFAM" id="SSF53335">
    <property type="entry name" value="S-adenosyl-L-methionine-dependent methyltransferases"/>
    <property type="match status" value="2"/>
</dbReference>
<dbReference type="PANTHER" id="PTHR43591:SF31">
    <property type="entry name" value="LAEA-LIKE, PUTATIVE (AFU_ORTHOLOGUE AFUA_8G01930)-RELATED"/>
    <property type="match status" value="1"/>
</dbReference>
<feature type="region of interest" description="Disordered" evidence="2">
    <location>
        <begin position="428"/>
        <end position="483"/>
    </location>
</feature>
<evidence type="ECO:0008006" key="5">
    <source>
        <dbReference type="Google" id="ProtNLM"/>
    </source>
</evidence>
<evidence type="ECO:0000313" key="4">
    <source>
        <dbReference type="Proteomes" id="UP000434172"/>
    </source>
</evidence>
<feature type="region of interest" description="Disordered" evidence="2">
    <location>
        <begin position="49"/>
        <end position="72"/>
    </location>
</feature>
<feature type="compositionally biased region" description="Low complexity" evidence="2">
    <location>
        <begin position="446"/>
        <end position="463"/>
    </location>
</feature>
<dbReference type="Gene3D" id="3.40.50.150">
    <property type="entry name" value="Vaccinia Virus protein VP39"/>
    <property type="match status" value="2"/>
</dbReference>
<reference evidence="3 4" key="1">
    <citation type="submission" date="2019-12" db="EMBL/GenBank/DDBJ databases">
        <title>A genome sequence resource for the geographically widespread anthracnose pathogen Colletotrichum asianum.</title>
        <authorList>
            <person name="Meng Y."/>
        </authorList>
    </citation>
    <scope>NUCLEOTIDE SEQUENCE [LARGE SCALE GENOMIC DNA]</scope>
    <source>
        <strain evidence="3 4">ICMP 18580</strain>
    </source>
</reference>
<evidence type="ECO:0000256" key="2">
    <source>
        <dbReference type="SAM" id="MobiDB-lite"/>
    </source>
</evidence>
<dbReference type="EMBL" id="WOWK01000009">
    <property type="protein sequence ID" value="KAF0330017.1"/>
    <property type="molecule type" value="Genomic_DNA"/>
</dbReference>
<comment type="similarity">
    <text evidence="1">Belongs to the methyltransferase superfamily. LaeA methyltransferase family.</text>
</comment>
<dbReference type="PANTHER" id="PTHR43591">
    <property type="entry name" value="METHYLTRANSFERASE"/>
    <property type="match status" value="1"/>
</dbReference>
<dbReference type="AlphaFoldDB" id="A0A8H3WSQ9"/>
<organism evidence="3 4">
    <name type="scientific">Colletotrichum asianum</name>
    <dbReference type="NCBI Taxonomy" id="702518"/>
    <lineage>
        <taxon>Eukaryota</taxon>
        <taxon>Fungi</taxon>
        <taxon>Dikarya</taxon>
        <taxon>Ascomycota</taxon>
        <taxon>Pezizomycotina</taxon>
        <taxon>Sordariomycetes</taxon>
        <taxon>Hypocreomycetidae</taxon>
        <taxon>Glomerellales</taxon>
        <taxon>Glomerellaceae</taxon>
        <taxon>Colletotrichum</taxon>
        <taxon>Colletotrichum gloeosporioides species complex</taxon>
    </lineage>
</organism>
<dbReference type="CDD" id="cd02440">
    <property type="entry name" value="AdoMet_MTases"/>
    <property type="match status" value="2"/>
</dbReference>
<sequence length="782" mass="87759">MQTPPDTENPINADDASEVGDVHEASSLASLRSSIMENQVENGRTYHSLSAGKYSYPNDDRENERYGEPFYKSPLGPLPALRNSRPLQTYNTTSGWCVSTANWHSTLVIGLPKEFSTLGPGRAYGQSTMVSRNTGINSSPGATSLRHTIADAFPAAEVIGVDLSPIQPEWTPTNCFFEVDDLEKEWLWKTPFDFIMCRGMAGAFANVPAIIQKVYDNLTPGGWYEVGDLALPLGCDDDTVSKDSALWKWHDAVYQASKQMGRPIDSLSVHMDTMKATGFVDVKLHEFKWPLNPWPKDPHLKILGDWQFHNLSMGLEAISLALLTRVMGWTKEEVFALCALARKELRSLKIHAYWRIQCVYARKPETGEDEHFIPSTPTSNIFQQDTGGKLSKVIRRKRRVARSTQNGECIAFTLRSLMMRRRHSRPITYTMSAPTPDPTPAPVPPAALEADPAPTTGTPAADPNTDDPDTSDSDSSLGVELQSSTASLRSSILQYRHENGRTYHAYKDGAYLIPNDETESDRLDLQHHLFLLTLDERLHLAPLDPAKPPQRVLDIGTGTGIWAADFGDLHPSATIIGIDLSPIQPAFVPPNVHFQIDDIEEEPWTFSQKFDFVYSRMMTSAIADFPKMFRQSYENLNPGGWIEVTDITPITSDDGTLTEETALWRWSDQLLKGTQAVGRSFDGAKLYKKQLEEAGFVNVREVVFKWPQNRWPRDPRYKELGLWTLENITSGLEALSVAVYTRVLGWSKESVDVFLAEVRKDMKNTAIHSYWPIYVVYGQKPE</sequence>
<protein>
    <recommendedName>
        <fullName evidence="5">Methyltransferase domain-containing protein</fullName>
    </recommendedName>
</protein>
<dbReference type="InterPro" id="IPR029063">
    <property type="entry name" value="SAM-dependent_MTases_sf"/>
</dbReference>
<gene>
    <name evidence="3" type="ORF">GQ607_002784</name>
</gene>
<feature type="region of interest" description="Disordered" evidence="2">
    <location>
        <begin position="1"/>
        <end position="24"/>
    </location>
</feature>
<dbReference type="Pfam" id="PF13489">
    <property type="entry name" value="Methyltransf_23"/>
    <property type="match status" value="2"/>
</dbReference>
<feature type="compositionally biased region" description="Polar residues" evidence="2">
    <location>
        <begin position="1"/>
        <end position="10"/>
    </location>
</feature>
<dbReference type="GO" id="GO:0008168">
    <property type="term" value="F:methyltransferase activity"/>
    <property type="evidence" value="ECO:0007669"/>
    <property type="project" value="TreeGrafter"/>
</dbReference>
<feature type="compositionally biased region" description="Pro residues" evidence="2">
    <location>
        <begin position="435"/>
        <end position="445"/>
    </location>
</feature>
<dbReference type="OrthoDB" id="2013972at2759"/>
<keyword evidence="4" id="KW-1185">Reference proteome</keyword>